<evidence type="ECO:0000259" key="3">
    <source>
        <dbReference type="PROSITE" id="PS50222"/>
    </source>
</evidence>
<dbReference type="RefSeq" id="XP_067062783.1">
    <property type="nucleotide sequence ID" value="XM_067206574.1"/>
</dbReference>
<dbReference type="PANTHER" id="PTHR16306:SF1">
    <property type="entry name" value="CHROMOSOME UNDETERMINED SCAFFOLD_7, WHOLE GENOME SHOTGUN SEQUENCE"/>
    <property type="match status" value="1"/>
</dbReference>
<keyword evidence="1" id="KW-0106">Calcium</keyword>
<feature type="compositionally biased region" description="Basic and acidic residues" evidence="2">
    <location>
        <begin position="293"/>
        <end position="312"/>
    </location>
</feature>
<accession>A0A836G8M7</accession>
<evidence type="ECO:0000313" key="4">
    <source>
        <dbReference type="EMBL" id="KAG5477372.1"/>
    </source>
</evidence>
<evidence type="ECO:0000256" key="1">
    <source>
        <dbReference type="ARBA" id="ARBA00022837"/>
    </source>
</evidence>
<evidence type="ECO:0000313" key="5">
    <source>
        <dbReference type="Proteomes" id="UP000674143"/>
    </source>
</evidence>
<evidence type="ECO:0000256" key="2">
    <source>
        <dbReference type="SAM" id="MobiDB-lite"/>
    </source>
</evidence>
<feature type="region of interest" description="Disordered" evidence="2">
    <location>
        <begin position="342"/>
        <end position="367"/>
    </location>
</feature>
<dbReference type="Gene3D" id="1.10.238.10">
    <property type="entry name" value="EF-hand"/>
    <property type="match status" value="1"/>
</dbReference>
<dbReference type="Gene3D" id="3.80.10.10">
    <property type="entry name" value="Ribonuclease Inhibitor"/>
    <property type="match status" value="1"/>
</dbReference>
<dbReference type="SUPFAM" id="SSF52058">
    <property type="entry name" value="L domain-like"/>
    <property type="match status" value="1"/>
</dbReference>
<comment type="caution">
    <text evidence="4">The sequence shown here is derived from an EMBL/GenBank/DDBJ whole genome shotgun (WGS) entry which is preliminary data.</text>
</comment>
<dbReference type="AlphaFoldDB" id="A0A836G8M7"/>
<protein>
    <recommendedName>
        <fullName evidence="3">EF-hand domain-containing protein</fullName>
    </recommendedName>
</protein>
<dbReference type="PROSITE" id="PS00018">
    <property type="entry name" value="EF_HAND_1"/>
    <property type="match status" value="1"/>
</dbReference>
<dbReference type="PROSITE" id="PS50222">
    <property type="entry name" value="EF_HAND_2"/>
    <property type="match status" value="1"/>
</dbReference>
<dbReference type="CDD" id="cd00051">
    <property type="entry name" value="EFh"/>
    <property type="match status" value="1"/>
</dbReference>
<sequence>MSSLNAEDIILDNLDAAELSLSGMRLTSLDVLVPLLARMPRLRCLNLSHNELRDLPTDLSALSRLETFDLSFNPFGGVHQILDGLQSLPRLASLSVSLPAPVEEAEEQLIMRLPALTCLNGTALVDPKEEEVCGAAELDIPSAAEAPPVDDAYWKPTDSADIESLFADVSRQDASTTQEFFDYMSRVVQHVTCLTAAEEDTFAQEGEVLKARRLLYEFCFGDVIRGTFKDGNSFLGRQLQALLRYGSAMMDQYDMHWRRMLRDRDNRQARVKRDVQDAMADIRSLIEHCPKSEVEEPSIAKEDSRRAREHASRGGGAGASASLGETPLVRMGHLTQTDVERLGASPQPLPPTWLARRTQRPSSEPKARRLSFTKVLSLRQLKEIIEGIYASKIKYDDKCRQHQLPRETMEQHMYTYLNQRYGLRDIIVEWATAIVEAVRRYAPEDNDVAVFGKILRNEVDEEFRFVQQHLRETVKELLRMHIKRRQTRGGAVELNNALQQVVSGTVAEDAWKEIVQYMYNARDSALITTIIHQYLYRQSLKLRCDRKEEVRLLPTAVCSQLLYRDLVRLLLDFQLDGHVCFLERYVQIFRRYDSDQNGIVNGSEFASIVREVDPSKSEEAVESMLEQIDPHGRRLITFSESVAFLNDDLLRLYNSQ</sequence>
<dbReference type="GeneID" id="92360508"/>
<proteinExistence type="predicted"/>
<dbReference type="PANTHER" id="PTHR16306">
    <property type="entry name" value="TRANSLIN-ASSOCIATED FACTOR X-INTERACTING PROTEIN 1"/>
    <property type="match status" value="1"/>
</dbReference>
<name>A0A836G8M7_9TRYP</name>
<dbReference type="GO" id="GO:0005737">
    <property type="term" value="C:cytoplasm"/>
    <property type="evidence" value="ECO:0007669"/>
    <property type="project" value="TreeGrafter"/>
</dbReference>
<dbReference type="InterPro" id="IPR002048">
    <property type="entry name" value="EF_hand_dom"/>
</dbReference>
<dbReference type="InterPro" id="IPR032675">
    <property type="entry name" value="LRR_dom_sf"/>
</dbReference>
<dbReference type="SUPFAM" id="SSF47473">
    <property type="entry name" value="EF-hand"/>
    <property type="match status" value="1"/>
</dbReference>
<keyword evidence="5" id="KW-1185">Reference proteome</keyword>
<dbReference type="InterPro" id="IPR018247">
    <property type="entry name" value="EF_Hand_1_Ca_BS"/>
</dbReference>
<dbReference type="Proteomes" id="UP000674143">
    <property type="component" value="Chromosome 25"/>
</dbReference>
<dbReference type="InterPro" id="IPR001611">
    <property type="entry name" value="Leu-rich_rpt"/>
</dbReference>
<dbReference type="GO" id="GO:0005509">
    <property type="term" value="F:calcium ion binding"/>
    <property type="evidence" value="ECO:0007669"/>
    <property type="project" value="InterPro"/>
</dbReference>
<dbReference type="KEGG" id="loi:92360508"/>
<feature type="region of interest" description="Disordered" evidence="2">
    <location>
        <begin position="293"/>
        <end position="325"/>
    </location>
</feature>
<dbReference type="InterPro" id="IPR011992">
    <property type="entry name" value="EF-hand-dom_pair"/>
</dbReference>
<gene>
    <name evidence="4" type="ORF">LSCM4_04591</name>
</gene>
<feature type="domain" description="EF-hand" evidence="3">
    <location>
        <begin position="580"/>
        <end position="615"/>
    </location>
</feature>
<reference evidence="4 5" key="1">
    <citation type="submission" date="2021-02" db="EMBL/GenBank/DDBJ databases">
        <title>Leishmania (Mundinia) orientalis Genome sequencing and assembly.</title>
        <authorList>
            <person name="Almutairi H."/>
            <person name="Gatherer D."/>
        </authorList>
    </citation>
    <scope>NUCLEOTIDE SEQUENCE [LARGE SCALE GENOMIC DNA]</scope>
    <source>
        <strain evidence="4">LSCM4</strain>
    </source>
</reference>
<dbReference type="EMBL" id="JAFHLR010000025">
    <property type="protein sequence ID" value="KAG5477372.1"/>
    <property type="molecule type" value="Genomic_DNA"/>
</dbReference>
<dbReference type="PROSITE" id="PS51450">
    <property type="entry name" value="LRR"/>
    <property type="match status" value="1"/>
</dbReference>
<organism evidence="4 5">
    <name type="scientific">Leishmania orientalis</name>
    <dbReference type="NCBI Taxonomy" id="2249476"/>
    <lineage>
        <taxon>Eukaryota</taxon>
        <taxon>Discoba</taxon>
        <taxon>Euglenozoa</taxon>
        <taxon>Kinetoplastea</taxon>
        <taxon>Metakinetoplastina</taxon>
        <taxon>Trypanosomatida</taxon>
        <taxon>Trypanosomatidae</taxon>
        <taxon>Leishmaniinae</taxon>
        <taxon>Leishmania</taxon>
    </lineage>
</organism>